<dbReference type="GeneID" id="36513185"/>
<dbReference type="PANTHER" id="PTHR31616">
    <property type="entry name" value="TREHALASE"/>
    <property type="match status" value="1"/>
</dbReference>
<sequence>MTTDGYTPISAYGLIGNLETAALVGADGSIDWCCLPYLQSPSVFGALLDVENGGHFRIQPAEPFESSQRYEARTNVLRTDFETDAGSARLTDFMPILSADPAAPFAQPWVFRKVECTDGRVPLDVDFRPRFDYARGRTTVESLNGEIVARGNGEHLSLSTDAALQTDGVSASGVDRLEAGDVRWHTVQYGQRKRPESVDPETLLARVREYWHNWTHDCRTVATGACPFEGPHHALVERSELVLKLLMHHRTGAIAAAPTTSLPELIGGTRNWDYRFSWIRDAAFTIQALNKLGHTRESRDYFDWCLDVIHTESETFQPFQPMFGLHGDTEITEETLDHLSGYRGSAPVRIGNAARNQLQLDVFGELVHALYETCQYGETITETSWETISDVVEYVCTLWDKRDAGMWEVRSDPEQFVHSKVMCWVALDRGIEIARAHDFDAPIGHWASVRSDVREAVIEQGFSDATNSFGRSFESPELLDAAALRIPLVGFLPIDDDRVQGTIDAIRDRLTTEEGLVYRYEGRDGIAGGEGAFLLCSFWLVDCLAMSGDLREAEALFETIVEYASPLGLFSEEVIPQTGELLGNYPQAFSHLGLINSVLYLQAGEEGVPKPDLDGVSSHPPSAT</sequence>
<dbReference type="InterPro" id="IPR011613">
    <property type="entry name" value="GH15-like"/>
</dbReference>
<dbReference type="Proteomes" id="UP000244727">
    <property type="component" value="Chromosome"/>
</dbReference>
<comment type="similarity">
    <text evidence="1">Belongs to the glycosyl hydrolase 15 family.</text>
</comment>
<evidence type="ECO:0000259" key="2">
    <source>
        <dbReference type="Pfam" id="PF00723"/>
    </source>
</evidence>
<reference evidence="4 5" key="1">
    <citation type="submission" date="2018-04" db="EMBL/GenBank/DDBJ databases">
        <title>Halococcoides cellulosivorans gen. nov., sp. nov., an extremely halophilic cellulose-utilizing haloarchaeon from hypersaline lakes.</title>
        <authorList>
            <person name="Sorokin D.Y."/>
            <person name="Toshchakov S.V."/>
            <person name="Samarov N.I."/>
            <person name="Korzhenkov A."/>
            <person name="Kublanov I.V."/>
        </authorList>
    </citation>
    <scope>NUCLEOTIDE SEQUENCE [LARGE SCALE GENOMIC DNA]</scope>
    <source>
        <strain evidence="4 5">HArcel1</strain>
    </source>
</reference>
<dbReference type="EMBL" id="CP028858">
    <property type="protein sequence ID" value="AWB28326.1"/>
    <property type="molecule type" value="Genomic_DNA"/>
</dbReference>
<dbReference type="PANTHER" id="PTHR31616:SF0">
    <property type="entry name" value="GLUCAN 1,4-ALPHA-GLUCOSIDASE"/>
    <property type="match status" value="1"/>
</dbReference>
<name>A0A2R4X3F7_9EURY</name>
<dbReference type="Pfam" id="PF00723">
    <property type="entry name" value="Glyco_hydro_15"/>
    <property type="match status" value="1"/>
</dbReference>
<gene>
    <name evidence="4" type="ORF">HARCEL1_11720</name>
</gene>
<dbReference type="KEGG" id="harc:HARCEL1_11720"/>
<accession>A0A2R4X3F7</accession>
<feature type="domain" description="Trehalase-like N-terminal" evidence="3">
    <location>
        <begin position="7"/>
        <end position="159"/>
    </location>
</feature>
<dbReference type="Pfam" id="PF19291">
    <property type="entry name" value="TREH_N"/>
    <property type="match status" value="1"/>
</dbReference>
<organism evidence="4 5">
    <name type="scientific">Halococcoides cellulosivorans</name>
    <dbReference type="NCBI Taxonomy" id="1679096"/>
    <lineage>
        <taxon>Archaea</taxon>
        <taxon>Methanobacteriati</taxon>
        <taxon>Methanobacteriota</taxon>
        <taxon>Stenosarchaea group</taxon>
        <taxon>Halobacteria</taxon>
        <taxon>Halobacteriales</taxon>
        <taxon>Haloarculaceae</taxon>
        <taxon>Halococcoides</taxon>
    </lineage>
</organism>
<evidence type="ECO:0000313" key="5">
    <source>
        <dbReference type="Proteomes" id="UP000244727"/>
    </source>
</evidence>
<dbReference type="AlphaFoldDB" id="A0A2R4X3F7"/>
<feature type="domain" description="GH15-like" evidence="2">
    <location>
        <begin position="234"/>
        <end position="597"/>
    </location>
</feature>
<protein>
    <submittedName>
        <fullName evidence="4">Glycoside hydrolase family 15 protein</fullName>
    </submittedName>
</protein>
<dbReference type="InterPro" id="IPR008928">
    <property type="entry name" value="6-hairpin_glycosidase_sf"/>
</dbReference>
<dbReference type="InterPro" id="IPR012341">
    <property type="entry name" value="6hp_glycosidase-like_sf"/>
</dbReference>
<dbReference type="SUPFAM" id="SSF48208">
    <property type="entry name" value="Six-hairpin glycosidases"/>
    <property type="match status" value="1"/>
</dbReference>
<evidence type="ECO:0000256" key="1">
    <source>
        <dbReference type="ARBA" id="ARBA00006188"/>
    </source>
</evidence>
<dbReference type="GO" id="GO:0005975">
    <property type="term" value="P:carbohydrate metabolic process"/>
    <property type="evidence" value="ECO:0007669"/>
    <property type="project" value="InterPro"/>
</dbReference>
<dbReference type="RefSeq" id="WP_108383774.1">
    <property type="nucleotide sequence ID" value="NZ_CP028858.1"/>
</dbReference>
<dbReference type="GO" id="GO:0004553">
    <property type="term" value="F:hydrolase activity, hydrolyzing O-glycosyl compounds"/>
    <property type="evidence" value="ECO:0007669"/>
    <property type="project" value="UniProtKB-ARBA"/>
</dbReference>
<dbReference type="Gene3D" id="1.50.10.10">
    <property type="match status" value="1"/>
</dbReference>
<proteinExistence type="inferred from homology"/>
<evidence type="ECO:0000259" key="3">
    <source>
        <dbReference type="Pfam" id="PF19291"/>
    </source>
</evidence>
<dbReference type="InterPro" id="IPR045582">
    <property type="entry name" value="Trehalase-like_N"/>
</dbReference>
<evidence type="ECO:0000313" key="4">
    <source>
        <dbReference type="EMBL" id="AWB28326.1"/>
    </source>
</evidence>
<keyword evidence="4" id="KW-0378">Hydrolase</keyword>
<keyword evidence="5" id="KW-1185">Reference proteome</keyword>